<dbReference type="KEGG" id="sap:Sulac_0946"/>
<evidence type="ECO:0000259" key="19">
    <source>
        <dbReference type="PROSITE" id="PS51671"/>
    </source>
</evidence>
<dbReference type="GO" id="GO:0009089">
    <property type="term" value="P:lysine biosynthetic process via diaminopimelate"/>
    <property type="evidence" value="ECO:0007669"/>
    <property type="project" value="UniProtKB-UniPathway"/>
</dbReference>
<dbReference type="UniPathway" id="UPA00050">
    <property type="reaction ID" value="UER00461"/>
</dbReference>
<dbReference type="InterPro" id="IPR036393">
    <property type="entry name" value="AceGlu_kinase-like_sf"/>
</dbReference>
<dbReference type="Proteomes" id="UP000005439">
    <property type="component" value="Chromosome"/>
</dbReference>
<dbReference type="InterPro" id="IPR005260">
    <property type="entry name" value="Asp_kin_monofn"/>
</dbReference>
<dbReference type="GO" id="GO:0009088">
    <property type="term" value="P:threonine biosynthetic process"/>
    <property type="evidence" value="ECO:0007669"/>
    <property type="project" value="UniProtKB-UniPathway"/>
</dbReference>
<dbReference type="GO" id="GO:0009090">
    <property type="term" value="P:homoserine biosynthetic process"/>
    <property type="evidence" value="ECO:0007669"/>
    <property type="project" value="TreeGrafter"/>
</dbReference>
<dbReference type="EC" id="2.7.2.4" evidence="17"/>
<proteinExistence type="inferred from homology"/>
<dbReference type="UniPathway" id="UPA00034">
    <property type="reaction ID" value="UER00015"/>
</dbReference>
<evidence type="ECO:0000256" key="3">
    <source>
        <dbReference type="ARBA" id="ARBA00004986"/>
    </source>
</evidence>
<dbReference type="GO" id="GO:0005524">
    <property type="term" value="F:ATP binding"/>
    <property type="evidence" value="ECO:0007669"/>
    <property type="project" value="UniProtKB-KW"/>
</dbReference>
<evidence type="ECO:0000256" key="9">
    <source>
        <dbReference type="ARBA" id="ARBA00022741"/>
    </source>
</evidence>
<dbReference type="NCBIfam" id="NF005154">
    <property type="entry name" value="PRK06635.1-2"/>
    <property type="match status" value="1"/>
</dbReference>
<name>G8TSS1_SULAD</name>
<dbReference type="InterPro" id="IPR045865">
    <property type="entry name" value="ACT-like_dom_sf"/>
</dbReference>
<comment type="pathway">
    <text evidence="2 18">Amino-acid biosynthesis; L-lysine biosynthesis via DAP pathway; (S)-tetrahydrodipicolinate from L-aspartate: step 1/4.</text>
</comment>
<dbReference type="FunFam" id="3.30.2130.10:FF:000001">
    <property type="entry name" value="Bifunctional aspartokinase/homoserine dehydrogenase"/>
    <property type="match status" value="1"/>
</dbReference>
<evidence type="ECO:0000256" key="15">
    <source>
        <dbReference type="ARBA" id="ARBA00063835"/>
    </source>
</evidence>
<comment type="function">
    <text evidence="1">Catalyzes the phosphorylation of the beta-carboxyl group of aspartic acid with ATP to yield 4-phospho-L-aspartate, which is involved in the branched biosynthetic pathway leading to the biosynthesis of amino acids threonine, isoleucine and methionine.</text>
</comment>
<sequence length="405" mass="42328">MLVVQKYGGSSLATTELVKHVATKITQTVQQGNQVVVVVSAMGDTTDDLIARSEDLVTNPVAREMDALLATGEMQSAALMAMTLSAQGTPARSFSGWQAGIRTDGEHGKARIQAVNPEALQAALAEGIVPVVTGFQGIGPDGAVTTLGRGGSDLTAIAIAAALDADRCEIYSDVAGVFTADPRVVPLAHPLAALSYDEMLELASQGAQVLQTQAVLYARGAGVAVHARSTFDDEPGTVVRDDVRSSDGPVTAVALDSHITKMALLGVPDTPGVAAYVCEQLASSGINIDLVFQAVSHEDERADIALTIADSDRDKARGILTQVLKDLGGRQLLVDSEVAKVSAVGAGVRNHPGVAATMFRALADAEINIQMISTSEIKIACIIHRHEAQQALNRIHAAFNLEDRD</sequence>
<keyword evidence="6 18" id="KW-0028">Amino-acid biosynthesis</keyword>
<dbReference type="InterPro" id="IPR041740">
    <property type="entry name" value="AKii-LysC-BS"/>
</dbReference>
<evidence type="ECO:0000313" key="21">
    <source>
        <dbReference type="Proteomes" id="UP000005439"/>
    </source>
</evidence>
<dbReference type="GO" id="GO:0004072">
    <property type="term" value="F:aspartate kinase activity"/>
    <property type="evidence" value="ECO:0007669"/>
    <property type="project" value="UniProtKB-EC"/>
</dbReference>
<keyword evidence="7 17" id="KW-0808">Transferase</keyword>
<keyword evidence="9 16" id="KW-0547">Nucleotide-binding</keyword>
<feature type="domain" description="ACT" evidence="19">
    <location>
        <begin position="262"/>
        <end position="338"/>
    </location>
</feature>
<comment type="pathway">
    <text evidence="4 18">Amino-acid biosynthesis; L-threonine biosynthesis; L-threonine from L-aspartate: step 1/5.</text>
</comment>
<dbReference type="InterPro" id="IPR002912">
    <property type="entry name" value="ACT_dom"/>
</dbReference>
<accession>G8TSS1</accession>
<reference evidence="21" key="1">
    <citation type="submission" date="2011-12" db="EMBL/GenBank/DDBJ databases">
        <title>The complete genome of chromosome of Sulfobacillus acidophilus DSM 10332.</title>
        <authorList>
            <person name="Lucas S."/>
            <person name="Han J."/>
            <person name="Lapidus A."/>
            <person name="Bruce D."/>
            <person name="Goodwin L."/>
            <person name="Pitluck S."/>
            <person name="Peters L."/>
            <person name="Kyrpides N."/>
            <person name="Mavromatis K."/>
            <person name="Ivanova N."/>
            <person name="Mikhailova N."/>
            <person name="Chertkov O."/>
            <person name="Saunders E."/>
            <person name="Detter J.C."/>
            <person name="Tapia R."/>
            <person name="Han C."/>
            <person name="Land M."/>
            <person name="Hauser L."/>
            <person name="Markowitz V."/>
            <person name="Cheng J.-F."/>
            <person name="Hugenholtz P."/>
            <person name="Woyke T."/>
            <person name="Wu D."/>
            <person name="Pukall R."/>
            <person name="Gehrich-Schroeter G."/>
            <person name="Schneider S."/>
            <person name="Klenk H.-P."/>
            <person name="Eisen J.A."/>
        </authorList>
    </citation>
    <scope>NUCLEOTIDE SEQUENCE [LARGE SCALE GENOMIC DNA]</scope>
    <source>
        <strain evidence="21">ATCC 700253 / DSM 10332 / NAL</strain>
    </source>
</reference>
<protein>
    <recommendedName>
        <fullName evidence="17">Aspartokinase</fullName>
        <ecNumber evidence="17">2.7.2.4</ecNumber>
    </recommendedName>
</protein>
<keyword evidence="10 17" id="KW-0418">Kinase</keyword>
<comment type="similarity">
    <text evidence="5 17">Belongs to the aspartokinase family.</text>
</comment>
<reference evidence="20 21" key="2">
    <citation type="journal article" date="2012" name="Stand. Genomic Sci.">
        <title>Complete genome sequence of the moderately thermophilic mineral-sulfide-oxidizing firmicute Sulfobacillus acidophilus type strain (NAL(T)).</title>
        <authorList>
            <person name="Anderson I."/>
            <person name="Chertkov O."/>
            <person name="Chen A."/>
            <person name="Saunders E."/>
            <person name="Lapidus A."/>
            <person name="Nolan M."/>
            <person name="Lucas S."/>
            <person name="Hammon N."/>
            <person name="Deshpande S."/>
            <person name="Cheng J.F."/>
            <person name="Han C."/>
            <person name="Tapia R."/>
            <person name="Goodwin L.A."/>
            <person name="Pitluck S."/>
            <person name="Liolios K."/>
            <person name="Pagani I."/>
            <person name="Ivanova N."/>
            <person name="Mikhailova N."/>
            <person name="Pati A."/>
            <person name="Palaniappan K."/>
            <person name="Land M."/>
            <person name="Pan C."/>
            <person name="Rohde M."/>
            <person name="Pukall R."/>
            <person name="Goker M."/>
            <person name="Detter J.C."/>
            <person name="Woyke T."/>
            <person name="Bristow J."/>
            <person name="Eisen J.A."/>
            <person name="Markowitz V."/>
            <person name="Hugenholtz P."/>
            <person name="Kyrpides N.C."/>
            <person name="Klenk H.P."/>
            <person name="Mavromatis K."/>
        </authorList>
    </citation>
    <scope>NUCLEOTIDE SEQUENCE [LARGE SCALE GENOMIC DNA]</scope>
    <source>
        <strain evidence="21">ATCC 700253 / DSM 10332 / NAL</strain>
    </source>
</reference>
<evidence type="ECO:0000256" key="2">
    <source>
        <dbReference type="ARBA" id="ARBA00004766"/>
    </source>
</evidence>
<evidence type="ECO:0000256" key="1">
    <source>
        <dbReference type="ARBA" id="ARBA00003121"/>
    </source>
</evidence>
<evidence type="ECO:0000256" key="18">
    <source>
        <dbReference type="RuleBase" id="RU004249"/>
    </source>
</evidence>
<keyword evidence="21" id="KW-1185">Reference proteome</keyword>
<evidence type="ECO:0000256" key="6">
    <source>
        <dbReference type="ARBA" id="ARBA00022605"/>
    </source>
</evidence>
<feature type="binding site" evidence="16">
    <location>
        <begin position="6"/>
        <end position="9"/>
    </location>
    <ligand>
        <name>ATP</name>
        <dbReference type="ChEBI" id="CHEBI:30616"/>
    </ligand>
</feature>
<evidence type="ECO:0000256" key="8">
    <source>
        <dbReference type="ARBA" id="ARBA00022737"/>
    </source>
</evidence>
<dbReference type="PROSITE" id="PS00324">
    <property type="entry name" value="ASPARTOKINASE"/>
    <property type="match status" value="1"/>
</dbReference>
<dbReference type="CDD" id="cd04913">
    <property type="entry name" value="ACT_AKii-LysC-BS-like_1"/>
    <property type="match status" value="1"/>
</dbReference>
<evidence type="ECO:0000256" key="14">
    <source>
        <dbReference type="ARBA" id="ARBA00047872"/>
    </source>
</evidence>
<feature type="binding site" evidence="16">
    <location>
        <position position="73"/>
    </location>
    <ligand>
        <name>substrate</name>
    </ligand>
</feature>
<dbReference type="NCBIfam" id="TIGR00657">
    <property type="entry name" value="asp_kinases"/>
    <property type="match status" value="1"/>
</dbReference>
<dbReference type="InterPro" id="IPR054352">
    <property type="entry name" value="ACT_Aspartokinase"/>
</dbReference>
<dbReference type="CDD" id="cd04923">
    <property type="entry name" value="ACT_AK-LysC-DapG-like_2"/>
    <property type="match status" value="1"/>
</dbReference>
<feature type="binding site" evidence="16">
    <location>
        <position position="46"/>
    </location>
    <ligand>
        <name>substrate</name>
    </ligand>
</feature>
<evidence type="ECO:0000256" key="17">
    <source>
        <dbReference type="RuleBase" id="RU003448"/>
    </source>
</evidence>
<dbReference type="AlphaFoldDB" id="G8TSS1"/>
<evidence type="ECO:0000256" key="16">
    <source>
        <dbReference type="PIRSR" id="PIRSR000726-1"/>
    </source>
</evidence>
<dbReference type="HOGENOM" id="CLU_009116_3_2_9"/>
<evidence type="ECO:0000256" key="12">
    <source>
        <dbReference type="ARBA" id="ARBA00022915"/>
    </source>
</evidence>
<dbReference type="InterPro" id="IPR001048">
    <property type="entry name" value="Asp/Glu/Uridylate_kinase"/>
</dbReference>
<dbReference type="EMBL" id="CP003179">
    <property type="protein sequence ID" value="AEW04448.1"/>
    <property type="molecule type" value="Genomic_DNA"/>
</dbReference>
<evidence type="ECO:0000313" key="20">
    <source>
        <dbReference type="EMBL" id="AEW04448.1"/>
    </source>
</evidence>
<feature type="domain" description="ACT" evidence="19">
    <location>
        <begin position="343"/>
        <end position="405"/>
    </location>
</feature>
<dbReference type="InterPro" id="IPR001341">
    <property type="entry name" value="Asp_kinase"/>
</dbReference>
<dbReference type="PANTHER" id="PTHR21499:SF3">
    <property type="entry name" value="ASPARTOKINASE"/>
    <property type="match status" value="1"/>
</dbReference>
<gene>
    <name evidence="20" type="ordered locus">Sulac_0946</name>
</gene>
<feature type="binding site" evidence="16">
    <location>
        <position position="183"/>
    </location>
    <ligand>
        <name>ATP</name>
        <dbReference type="ChEBI" id="CHEBI:30616"/>
    </ligand>
</feature>
<dbReference type="InterPro" id="IPR018042">
    <property type="entry name" value="Aspartate_kinase_CS"/>
</dbReference>
<dbReference type="PROSITE" id="PS51671">
    <property type="entry name" value="ACT"/>
    <property type="match status" value="2"/>
</dbReference>
<evidence type="ECO:0000256" key="10">
    <source>
        <dbReference type="ARBA" id="ARBA00022777"/>
    </source>
</evidence>
<evidence type="ECO:0000256" key="11">
    <source>
        <dbReference type="ARBA" id="ARBA00022840"/>
    </source>
</evidence>
<dbReference type="GO" id="GO:0005829">
    <property type="term" value="C:cytosol"/>
    <property type="evidence" value="ECO:0007669"/>
    <property type="project" value="TreeGrafter"/>
</dbReference>
<keyword evidence="13" id="KW-0457">Lysine biosynthesis</keyword>
<dbReference type="CDD" id="cd04261">
    <property type="entry name" value="AAK_AKii-LysC-BS"/>
    <property type="match status" value="1"/>
</dbReference>
<keyword evidence="8" id="KW-0677">Repeat</keyword>
<keyword evidence="12" id="KW-0220">Diaminopimelate biosynthesis</keyword>
<organism evidence="20 21">
    <name type="scientific">Sulfobacillus acidophilus (strain ATCC 700253 / DSM 10332 / NAL)</name>
    <dbReference type="NCBI Taxonomy" id="679936"/>
    <lineage>
        <taxon>Bacteria</taxon>
        <taxon>Bacillati</taxon>
        <taxon>Bacillota</taxon>
        <taxon>Clostridia</taxon>
        <taxon>Eubacteriales</taxon>
        <taxon>Clostridiales Family XVII. Incertae Sedis</taxon>
        <taxon>Sulfobacillus</taxon>
    </lineage>
</organism>
<dbReference type="NCBIfam" id="TIGR00656">
    <property type="entry name" value="asp_kin_monofn"/>
    <property type="match status" value="1"/>
</dbReference>
<dbReference type="Pfam" id="PF22468">
    <property type="entry name" value="ACT_9"/>
    <property type="match status" value="1"/>
</dbReference>
<dbReference type="Gene3D" id="3.30.2130.10">
    <property type="entry name" value="VC0802-like"/>
    <property type="match status" value="1"/>
</dbReference>
<dbReference type="STRING" id="679936.Sulac_0946"/>
<evidence type="ECO:0000256" key="5">
    <source>
        <dbReference type="ARBA" id="ARBA00010122"/>
    </source>
</evidence>
<dbReference type="SUPFAM" id="SSF55021">
    <property type="entry name" value="ACT-like"/>
    <property type="match status" value="2"/>
</dbReference>
<dbReference type="SUPFAM" id="SSF53633">
    <property type="entry name" value="Carbamate kinase-like"/>
    <property type="match status" value="1"/>
</dbReference>
<evidence type="ECO:0000256" key="7">
    <source>
        <dbReference type="ARBA" id="ARBA00022679"/>
    </source>
</evidence>
<dbReference type="PATRIC" id="fig|679936.5.peg.1001"/>
<dbReference type="Pfam" id="PF00696">
    <property type="entry name" value="AA_kinase"/>
    <property type="match status" value="1"/>
</dbReference>
<dbReference type="PIRSF" id="PIRSF000726">
    <property type="entry name" value="Asp_kin"/>
    <property type="match status" value="1"/>
</dbReference>
<evidence type="ECO:0000256" key="13">
    <source>
        <dbReference type="ARBA" id="ARBA00023154"/>
    </source>
</evidence>
<evidence type="ECO:0000256" key="4">
    <source>
        <dbReference type="ARBA" id="ARBA00005139"/>
    </source>
</evidence>
<dbReference type="UniPathway" id="UPA00051">
    <property type="reaction ID" value="UER00462"/>
</dbReference>
<dbReference type="FunFam" id="3.40.1160.10:FF:000002">
    <property type="entry name" value="Aspartokinase"/>
    <property type="match status" value="1"/>
</dbReference>
<dbReference type="Gene3D" id="3.40.1160.10">
    <property type="entry name" value="Acetylglutamate kinase-like"/>
    <property type="match status" value="1"/>
</dbReference>
<dbReference type="PANTHER" id="PTHR21499">
    <property type="entry name" value="ASPARTATE KINASE"/>
    <property type="match status" value="1"/>
</dbReference>
<comment type="catalytic activity">
    <reaction evidence="14 17">
        <text>L-aspartate + ATP = 4-phospho-L-aspartate + ADP</text>
        <dbReference type="Rhea" id="RHEA:23776"/>
        <dbReference type="ChEBI" id="CHEBI:29991"/>
        <dbReference type="ChEBI" id="CHEBI:30616"/>
        <dbReference type="ChEBI" id="CHEBI:57535"/>
        <dbReference type="ChEBI" id="CHEBI:456216"/>
        <dbReference type="EC" id="2.7.2.4"/>
    </reaction>
</comment>
<comment type="subunit">
    <text evidence="15">Tetramer consisting of 2 isoforms Alpha (catalytic and regulation) and of a homodimer of 2 isoforms Beta (regulation).</text>
</comment>
<dbReference type="NCBIfam" id="NF005155">
    <property type="entry name" value="PRK06635.1-4"/>
    <property type="match status" value="1"/>
</dbReference>
<comment type="pathway">
    <text evidence="3 18">Amino-acid biosynthesis; L-methionine biosynthesis via de novo pathway; L-homoserine from L-aspartate: step 1/3.</text>
</comment>
<keyword evidence="11 16" id="KW-0067">ATP-binding</keyword>
<dbReference type="GO" id="GO:0019877">
    <property type="term" value="P:diaminopimelate biosynthetic process"/>
    <property type="evidence" value="ECO:0007669"/>
    <property type="project" value="UniProtKB-KW"/>
</dbReference>